<organism evidence="8 9">
    <name type="scientific">Ajellomyces capsulatus</name>
    <name type="common">Darling's disease fungus</name>
    <name type="synonym">Histoplasma capsulatum</name>
    <dbReference type="NCBI Taxonomy" id="5037"/>
    <lineage>
        <taxon>Eukaryota</taxon>
        <taxon>Fungi</taxon>
        <taxon>Dikarya</taxon>
        <taxon>Ascomycota</taxon>
        <taxon>Pezizomycotina</taxon>
        <taxon>Eurotiomycetes</taxon>
        <taxon>Eurotiomycetidae</taxon>
        <taxon>Onygenales</taxon>
        <taxon>Ajellomycetaceae</taxon>
        <taxon>Histoplasma</taxon>
    </lineage>
</organism>
<dbReference type="GO" id="GO:0006272">
    <property type="term" value="P:leading strand elongation"/>
    <property type="evidence" value="ECO:0007669"/>
    <property type="project" value="TreeGrafter"/>
</dbReference>
<dbReference type="VEuPathDB" id="FungiDB:I7I52_10155"/>
<sequence length="310" mass="32420">MSPRKSTSSVAEASSHEEEQQAAAESSKTAGSGTDPIETGVNVEDYLLPRSLTQRLAKSVLPPNTSIQKDALLAISKAATVFVSYLSSHANEETEKKTITPQDVFAALSQIEFDAFLPRLERELAVYTEAAAEKRRGKKDRKSGAATTAATMGIETGAGAAGNVGAASAADGAGNVEDGIEPGAKRLKRGGEGATEMAIRRSRSGIGNGGLAEVEGEPGEVGGGGGDGDETEEMEEDVLDEDEEEDEEEEEEEEEGGNGEEEDEDEATQNSDHDGDEIDIDGDASDTAKRRKAGMHPDLDSGLESDSDGL</sequence>
<feature type="compositionally biased region" description="Low complexity" evidence="6">
    <location>
        <begin position="1"/>
        <end position="13"/>
    </location>
</feature>
<feature type="region of interest" description="Disordered" evidence="6">
    <location>
        <begin position="165"/>
        <end position="310"/>
    </location>
</feature>
<dbReference type="GO" id="GO:0046982">
    <property type="term" value="F:protein heterodimerization activity"/>
    <property type="evidence" value="ECO:0007669"/>
    <property type="project" value="InterPro"/>
</dbReference>
<feature type="compositionally biased region" description="Acidic residues" evidence="6">
    <location>
        <begin position="227"/>
        <end position="267"/>
    </location>
</feature>
<dbReference type="InterPro" id="IPR009072">
    <property type="entry name" value="Histone-fold"/>
</dbReference>
<dbReference type="Pfam" id="PF00808">
    <property type="entry name" value="CBFD_NFYB_HMF"/>
    <property type="match status" value="1"/>
</dbReference>
<dbReference type="GO" id="GO:0008622">
    <property type="term" value="C:epsilon DNA polymerase complex"/>
    <property type="evidence" value="ECO:0007669"/>
    <property type="project" value="TreeGrafter"/>
</dbReference>
<gene>
    <name evidence="8" type="primary">DPB4</name>
    <name evidence="8" type="ORF">I7I52_10155</name>
</gene>
<dbReference type="GO" id="GO:0006974">
    <property type="term" value="P:DNA damage response"/>
    <property type="evidence" value="ECO:0007669"/>
    <property type="project" value="TreeGrafter"/>
</dbReference>
<evidence type="ECO:0000259" key="7">
    <source>
        <dbReference type="Pfam" id="PF00808"/>
    </source>
</evidence>
<dbReference type="GO" id="GO:0031490">
    <property type="term" value="F:chromatin DNA binding"/>
    <property type="evidence" value="ECO:0007669"/>
    <property type="project" value="TreeGrafter"/>
</dbReference>
<dbReference type="AlphaFoldDB" id="A0A8H7Z0U0"/>
<feature type="compositionally biased region" description="Acidic residues" evidence="6">
    <location>
        <begin position="274"/>
        <end position="284"/>
    </location>
</feature>
<feature type="compositionally biased region" description="Low complexity" evidence="6">
    <location>
        <begin position="165"/>
        <end position="174"/>
    </location>
</feature>
<comment type="subcellular location">
    <subcellularLocation>
        <location evidence="1">Nucleus</location>
    </subcellularLocation>
</comment>
<reference evidence="8 9" key="1">
    <citation type="submission" date="2021-01" db="EMBL/GenBank/DDBJ databases">
        <title>Chromosome-level genome assembly of a human fungal pathogen reveals clustering of transcriptionally co-regulated genes.</title>
        <authorList>
            <person name="Voorhies M."/>
            <person name="Cohen S."/>
            <person name="Shea T.P."/>
            <person name="Petrus S."/>
            <person name="Munoz J.F."/>
            <person name="Poplawski S."/>
            <person name="Goldman W.E."/>
            <person name="Michael T."/>
            <person name="Cuomo C.A."/>
            <person name="Sil A."/>
            <person name="Beyhan S."/>
        </authorList>
    </citation>
    <scope>NUCLEOTIDE SEQUENCE [LARGE SCALE GENOMIC DNA]</scope>
    <source>
        <strain evidence="8 9">G184AR</strain>
    </source>
</reference>
<feature type="compositionally biased region" description="Acidic residues" evidence="6">
    <location>
        <begin position="301"/>
        <end position="310"/>
    </location>
</feature>
<accession>A0A8H7Z0U0</accession>
<evidence type="ECO:0000256" key="4">
    <source>
        <dbReference type="ARBA" id="ARBA00039775"/>
    </source>
</evidence>
<dbReference type="GO" id="GO:0008623">
    <property type="term" value="C:CHRAC"/>
    <property type="evidence" value="ECO:0007669"/>
    <property type="project" value="TreeGrafter"/>
</dbReference>
<proteinExistence type="predicted"/>
<dbReference type="OrthoDB" id="1707486at2759"/>
<evidence type="ECO:0000256" key="5">
    <source>
        <dbReference type="ARBA" id="ARBA00042096"/>
    </source>
</evidence>
<dbReference type="GO" id="GO:0031507">
    <property type="term" value="P:heterochromatin formation"/>
    <property type="evidence" value="ECO:0007669"/>
    <property type="project" value="TreeGrafter"/>
</dbReference>
<dbReference type="EMBL" id="JAEVHI010000002">
    <property type="protein sequence ID" value="KAG5299742.1"/>
    <property type="molecule type" value="Genomic_DNA"/>
</dbReference>
<protein>
    <recommendedName>
        <fullName evidence="4">DNA polymerase epsilon subunit D</fullName>
    </recommendedName>
    <alternativeName>
        <fullName evidence="5">DNA polymerase II subunit D</fullName>
    </alternativeName>
</protein>
<dbReference type="InterPro" id="IPR051377">
    <property type="entry name" value="DNA_Pol-Epsilon_Subunit"/>
</dbReference>
<name>A0A8H7Z0U0_AJECA</name>
<dbReference type="Proteomes" id="UP000670092">
    <property type="component" value="Unassembled WGS sequence"/>
</dbReference>
<dbReference type="PANTHER" id="PTHR46172">
    <property type="entry name" value="DNA POLYMERASE EPSILON SUBUNIT 3"/>
    <property type="match status" value="1"/>
</dbReference>
<dbReference type="Gene3D" id="1.10.20.10">
    <property type="entry name" value="Histone, subunit A"/>
    <property type="match status" value="1"/>
</dbReference>
<dbReference type="InterPro" id="IPR003958">
    <property type="entry name" value="CBFA_NFYB_domain"/>
</dbReference>
<evidence type="ECO:0000256" key="3">
    <source>
        <dbReference type="ARBA" id="ARBA00023242"/>
    </source>
</evidence>
<evidence type="ECO:0000256" key="6">
    <source>
        <dbReference type="SAM" id="MobiDB-lite"/>
    </source>
</evidence>
<dbReference type="SUPFAM" id="SSF47113">
    <property type="entry name" value="Histone-fold"/>
    <property type="match status" value="1"/>
</dbReference>
<evidence type="ECO:0000313" key="8">
    <source>
        <dbReference type="EMBL" id="KAG5299742.1"/>
    </source>
</evidence>
<comment type="caution">
    <text evidence="8">The sequence shown here is derived from an EMBL/GenBank/DDBJ whole genome shotgun (WGS) entry which is preliminary data.</text>
</comment>
<dbReference type="PANTHER" id="PTHR46172:SF1">
    <property type="entry name" value="DNA POLYMERASE EPSILON SUBUNIT 3"/>
    <property type="match status" value="1"/>
</dbReference>
<dbReference type="CDD" id="cd22928">
    <property type="entry name" value="HFD_POLE3_DPB4"/>
    <property type="match status" value="1"/>
</dbReference>
<evidence type="ECO:0000256" key="2">
    <source>
        <dbReference type="ARBA" id="ARBA00022705"/>
    </source>
</evidence>
<evidence type="ECO:0000313" key="9">
    <source>
        <dbReference type="Proteomes" id="UP000670092"/>
    </source>
</evidence>
<evidence type="ECO:0000256" key="1">
    <source>
        <dbReference type="ARBA" id="ARBA00004123"/>
    </source>
</evidence>
<keyword evidence="2" id="KW-0235">DNA replication</keyword>
<keyword evidence="3" id="KW-0539">Nucleus</keyword>
<feature type="region of interest" description="Disordered" evidence="6">
    <location>
        <begin position="1"/>
        <end position="42"/>
    </location>
</feature>
<feature type="domain" description="Transcription factor CBF/NF-Y/archaeal histone" evidence="7">
    <location>
        <begin position="48"/>
        <end position="108"/>
    </location>
</feature>